<gene>
    <name evidence="1" type="ORF">L210DRAFT_3549065</name>
</gene>
<evidence type="ECO:0000313" key="2">
    <source>
        <dbReference type="Proteomes" id="UP001194468"/>
    </source>
</evidence>
<reference evidence="1" key="1">
    <citation type="submission" date="2019-10" db="EMBL/GenBank/DDBJ databases">
        <authorList>
            <consortium name="DOE Joint Genome Institute"/>
            <person name="Kuo A."/>
            <person name="Miyauchi S."/>
            <person name="Kiss E."/>
            <person name="Drula E."/>
            <person name="Kohler A."/>
            <person name="Sanchez-Garcia M."/>
            <person name="Andreopoulos B."/>
            <person name="Barry K.W."/>
            <person name="Bonito G."/>
            <person name="Buee M."/>
            <person name="Carver A."/>
            <person name="Chen C."/>
            <person name="Cichocki N."/>
            <person name="Clum A."/>
            <person name="Culley D."/>
            <person name="Crous P.W."/>
            <person name="Fauchery L."/>
            <person name="Girlanda M."/>
            <person name="Hayes R."/>
            <person name="Keri Z."/>
            <person name="LaButti K."/>
            <person name="Lipzen A."/>
            <person name="Lombard V."/>
            <person name="Magnuson J."/>
            <person name="Maillard F."/>
            <person name="Morin E."/>
            <person name="Murat C."/>
            <person name="Nolan M."/>
            <person name="Ohm R."/>
            <person name="Pangilinan J."/>
            <person name="Pereira M."/>
            <person name="Perotto S."/>
            <person name="Peter M."/>
            <person name="Riley R."/>
            <person name="Sitrit Y."/>
            <person name="Stielow B."/>
            <person name="Szollosi G."/>
            <person name="Zifcakova L."/>
            <person name="Stursova M."/>
            <person name="Spatafora J.W."/>
            <person name="Tedersoo L."/>
            <person name="Vaario L.-M."/>
            <person name="Yamada A."/>
            <person name="Yan M."/>
            <person name="Wang P."/>
            <person name="Xu J."/>
            <person name="Bruns T."/>
            <person name="Baldrian P."/>
            <person name="Vilgalys R."/>
            <person name="Henrissat B."/>
            <person name="Grigoriev I.V."/>
            <person name="Hibbett D."/>
            <person name="Nagy L.G."/>
            <person name="Martin F.M."/>
        </authorList>
    </citation>
    <scope>NUCLEOTIDE SEQUENCE</scope>
    <source>
        <strain evidence="1">BED1</strain>
    </source>
</reference>
<organism evidence="1 2">
    <name type="scientific">Boletus edulis BED1</name>
    <dbReference type="NCBI Taxonomy" id="1328754"/>
    <lineage>
        <taxon>Eukaryota</taxon>
        <taxon>Fungi</taxon>
        <taxon>Dikarya</taxon>
        <taxon>Basidiomycota</taxon>
        <taxon>Agaricomycotina</taxon>
        <taxon>Agaricomycetes</taxon>
        <taxon>Agaricomycetidae</taxon>
        <taxon>Boletales</taxon>
        <taxon>Boletineae</taxon>
        <taxon>Boletaceae</taxon>
        <taxon>Boletoideae</taxon>
        <taxon>Boletus</taxon>
    </lineage>
</organism>
<accession>A0AAD4BP51</accession>
<comment type="caution">
    <text evidence="1">The sequence shown here is derived from an EMBL/GenBank/DDBJ whole genome shotgun (WGS) entry which is preliminary data.</text>
</comment>
<evidence type="ECO:0000313" key="1">
    <source>
        <dbReference type="EMBL" id="KAF8436224.1"/>
    </source>
</evidence>
<name>A0AAD4BP51_BOLED</name>
<proteinExistence type="predicted"/>
<keyword evidence="2" id="KW-1185">Reference proteome</keyword>
<dbReference type="Proteomes" id="UP001194468">
    <property type="component" value="Unassembled WGS sequence"/>
</dbReference>
<protein>
    <submittedName>
        <fullName evidence="1">Uncharacterized protein</fullName>
    </submittedName>
</protein>
<reference evidence="1" key="2">
    <citation type="journal article" date="2020" name="Nat. Commun.">
        <title>Large-scale genome sequencing of mycorrhizal fungi provides insights into the early evolution of symbiotic traits.</title>
        <authorList>
            <person name="Miyauchi S."/>
            <person name="Kiss E."/>
            <person name="Kuo A."/>
            <person name="Drula E."/>
            <person name="Kohler A."/>
            <person name="Sanchez-Garcia M."/>
            <person name="Morin E."/>
            <person name="Andreopoulos B."/>
            <person name="Barry K.W."/>
            <person name="Bonito G."/>
            <person name="Buee M."/>
            <person name="Carver A."/>
            <person name="Chen C."/>
            <person name="Cichocki N."/>
            <person name="Clum A."/>
            <person name="Culley D."/>
            <person name="Crous P.W."/>
            <person name="Fauchery L."/>
            <person name="Girlanda M."/>
            <person name="Hayes R.D."/>
            <person name="Keri Z."/>
            <person name="LaButti K."/>
            <person name="Lipzen A."/>
            <person name="Lombard V."/>
            <person name="Magnuson J."/>
            <person name="Maillard F."/>
            <person name="Murat C."/>
            <person name="Nolan M."/>
            <person name="Ohm R.A."/>
            <person name="Pangilinan J."/>
            <person name="Pereira M.F."/>
            <person name="Perotto S."/>
            <person name="Peter M."/>
            <person name="Pfister S."/>
            <person name="Riley R."/>
            <person name="Sitrit Y."/>
            <person name="Stielow J.B."/>
            <person name="Szollosi G."/>
            <person name="Zifcakova L."/>
            <person name="Stursova M."/>
            <person name="Spatafora J.W."/>
            <person name="Tedersoo L."/>
            <person name="Vaario L.M."/>
            <person name="Yamada A."/>
            <person name="Yan M."/>
            <person name="Wang P."/>
            <person name="Xu J."/>
            <person name="Bruns T."/>
            <person name="Baldrian P."/>
            <person name="Vilgalys R."/>
            <person name="Dunand C."/>
            <person name="Henrissat B."/>
            <person name="Grigoriev I.V."/>
            <person name="Hibbett D."/>
            <person name="Nagy L.G."/>
            <person name="Martin F.M."/>
        </authorList>
    </citation>
    <scope>NUCLEOTIDE SEQUENCE</scope>
    <source>
        <strain evidence="1">BED1</strain>
    </source>
</reference>
<sequence length="90" mass="10133">MTTVWGIGIGWYRNWMFLSPTVDVRALGCYLSYHDKNNTFVLGFDHERHVSRVLGSCSMILYCAMPPMTKCQVSRTPGACDSLRGEPIVS</sequence>
<dbReference type="AlphaFoldDB" id="A0AAD4BP51"/>
<dbReference type="EMBL" id="WHUW01000022">
    <property type="protein sequence ID" value="KAF8436224.1"/>
    <property type="molecule type" value="Genomic_DNA"/>
</dbReference>